<feature type="compositionally biased region" description="Pro residues" evidence="2">
    <location>
        <begin position="111"/>
        <end position="128"/>
    </location>
</feature>
<dbReference type="Proteomes" id="UP000594454">
    <property type="component" value="Chromosome 4"/>
</dbReference>
<feature type="domain" description="Hermes trasposase DNA-binding" evidence="3">
    <location>
        <begin position="148"/>
        <end position="203"/>
    </location>
</feature>
<dbReference type="EMBL" id="LR899012">
    <property type="protein sequence ID" value="CAD7088255.1"/>
    <property type="molecule type" value="Genomic_DNA"/>
</dbReference>
<evidence type="ECO:0000259" key="3">
    <source>
        <dbReference type="Pfam" id="PF10683"/>
    </source>
</evidence>
<dbReference type="AlphaFoldDB" id="A0A7R8UW87"/>
<accession>A0A7R8UW87</accession>
<evidence type="ECO:0000313" key="4">
    <source>
        <dbReference type="EMBL" id="CAD7088255.1"/>
    </source>
</evidence>
<keyword evidence="1" id="KW-0175">Coiled coil</keyword>
<name>A0A7R8UW87_HERIL</name>
<organism evidence="4 5">
    <name type="scientific">Hermetia illucens</name>
    <name type="common">Black soldier fly</name>
    <dbReference type="NCBI Taxonomy" id="343691"/>
    <lineage>
        <taxon>Eukaryota</taxon>
        <taxon>Metazoa</taxon>
        <taxon>Ecdysozoa</taxon>
        <taxon>Arthropoda</taxon>
        <taxon>Hexapoda</taxon>
        <taxon>Insecta</taxon>
        <taxon>Pterygota</taxon>
        <taxon>Neoptera</taxon>
        <taxon>Endopterygota</taxon>
        <taxon>Diptera</taxon>
        <taxon>Brachycera</taxon>
        <taxon>Stratiomyomorpha</taxon>
        <taxon>Stratiomyidae</taxon>
        <taxon>Hermetiinae</taxon>
        <taxon>Hermetia</taxon>
    </lineage>
</organism>
<dbReference type="Pfam" id="PF10683">
    <property type="entry name" value="DBD_Tnp_Hermes"/>
    <property type="match status" value="1"/>
</dbReference>
<dbReference type="InParanoid" id="A0A7R8UW87"/>
<reference evidence="4 5" key="1">
    <citation type="submission" date="2020-11" db="EMBL/GenBank/DDBJ databases">
        <authorList>
            <person name="Wallbank WR R."/>
            <person name="Pardo Diaz C."/>
            <person name="Kozak K."/>
            <person name="Martin S."/>
            <person name="Jiggins C."/>
            <person name="Moest M."/>
            <person name="Warren A I."/>
            <person name="Generalovic N T."/>
            <person name="Byers J.R.P. K."/>
            <person name="Montejo-Kovacevich G."/>
            <person name="Yen C E."/>
        </authorList>
    </citation>
    <scope>NUCLEOTIDE SEQUENCE [LARGE SCALE GENOMIC DNA]</scope>
</reference>
<sequence>MEYEQMTADQIKIAKLEQALTEVMAELGAARALNEKLSTLIDNLNKKLEEKEMPVKMESNKRIRLEIPSASEDGNESLAEEEPLADSQSEEASSMDEDETHVQVDKTDDFPPLPPPQPVVQLPPPPKPTTKLNKELNSTSADNSMVNVDRKTKPEVITAVTQWTTKYCRSFNMVQDNGLLKLCQLMITVEGKYGPQVDVEELLLYSTIVSRKIDKYYNRSYEVNAQKNSISKDGFAITTDLWIDNFVKMSYSSVKMHAWI</sequence>
<evidence type="ECO:0000313" key="5">
    <source>
        <dbReference type="Proteomes" id="UP000594454"/>
    </source>
</evidence>
<feature type="compositionally biased region" description="Acidic residues" evidence="2">
    <location>
        <begin position="73"/>
        <end position="84"/>
    </location>
</feature>
<keyword evidence="5" id="KW-1185">Reference proteome</keyword>
<feature type="coiled-coil region" evidence="1">
    <location>
        <begin position="13"/>
        <end position="50"/>
    </location>
</feature>
<feature type="region of interest" description="Disordered" evidence="2">
    <location>
        <begin position="59"/>
        <end position="131"/>
    </location>
</feature>
<feature type="compositionally biased region" description="Basic and acidic residues" evidence="2">
    <location>
        <begin position="100"/>
        <end position="109"/>
    </location>
</feature>
<proteinExistence type="predicted"/>
<evidence type="ECO:0000256" key="2">
    <source>
        <dbReference type="SAM" id="MobiDB-lite"/>
    </source>
</evidence>
<protein>
    <recommendedName>
        <fullName evidence="3">Hermes trasposase DNA-binding domain-containing protein</fullName>
    </recommendedName>
</protein>
<dbReference type="SUPFAM" id="SSF140996">
    <property type="entry name" value="Hermes dimerisation domain"/>
    <property type="match status" value="1"/>
</dbReference>
<evidence type="ECO:0000256" key="1">
    <source>
        <dbReference type="SAM" id="Coils"/>
    </source>
</evidence>
<dbReference type="Gene3D" id="1.10.10.1070">
    <property type="entry name" value="Zinc finger, BED domain-containing"/>
    <property type="match status" value="1"/>
</dbReference>
<dbReference type="InterPro" id="IPR018473">
    <property type="entry name" value="Hermes_transposase_DNA-db"/>
</dbReference>
<gene>
    <name evidence="4" type="ORF">HERILL_LOCUS10899</name>
</gene>